<protein>
    <recommendedName>
        <fullName evidence="3">WbqC-like protein</fullName>
    </recommendedName>
</protein>
<name>A0A1G1SXY7_9BACT</name>
<evidence type="ECO:0008006" key="3">
    <source>
        <dbReference type="Google" id="ProtNLM"/>
    </source>
</evidence>
<dbReference type="RefSeq" id="WP_070746199.1">
    <property type="nucleotide sequence ID" value="NZ_MDZA01000416.1"/>
</dbReference>
<dbReference type="Proteomes" id="UP000177506">
    <property type="component" value="Unassembled WGS sequence"/>
</dbReference>
<sequence length="236" mass="26739">MKIAIMQPYLFPYIGYFQLVAAADLFVLYDDVHYIKKGWINRNRILLQGAEHVFTLPCLDVSQNKLINEVLVDWSSKELRKVRATLETAYRKAPFFEQVYPLVQGVLELSGPATIADVAAQSIRAVCTYLGINTPVVTSSQRPYQNAHLSKGARLVDIVQQEGGDQYLNAIGGEALYTKDFFAQHDIALHFVKPLPIQYAQPVSDKEFVPWLSIIDVLMNNKKEDITTFLQAYQLL</sequence>
<evidence type="ECO:0000313" key="1">
    <source>
        <dbReference type="EMBL" id="OGX83502.1"/>
    </source>
</evidence>
<dbReference type="AlphaFoldDB" id="A0A1G1SXY7"/>
<dbReference type="Pfam" id="PF08889">
    <property type="entry name" value="WbqC"/>
    <property type="match status" value="1"/>
</dbReference>
<keyword evidence="2" id="KW-1185">Reference proteome</keyword>
<evidence type="ECO:0000313" key="2">
    <source>
        <dbReference type="Proteomes" id="UP000177506"/>
    </source>
</evidence>
<proteinExistence type="predicted"/>
<dbReference type="InterPro" id="IPR014985">
    <property type="entry name" value="WbqC"/>
</dbReference>
<gene>
    <name evidence="1" type="ORF">BEN49_12465</name>
</gene>
<reference evidence="1 2" key="1">
    <citation type="submission" date="2016-08" db="EMBL/GenBank/DDBJ databases">
        <title>Hymenobacter coccineus sp. nov., Hymenobacter lapidarius sp. nov. and Hymenobacter glacialis sp. nov., isolated from Antarctic soil.</title>
        <authorList>
            <person name="Sedlacek I."/>
            <person name="Kralova S."/>
            <person name="Kyrova K."/>
            <person name="Maslanova I."/>
            <person name="Stankova E."/>
            <person name="Vrbovska V."/>
            <person name="Nemec M."/>
            <person name="Bartak M."/>
            <person name="Svec P."/>
            <person name="Busse H.-J."/>
            <person name="Pantucek R."/>
        </authorList>
    </citation>
    <scope>NUCLEOTIDE SEQUENCE [LARGE SCALE GENOMIC DNA]</scope>
    <source>
        <strain evidence="1 2">CCM 8649</strain>
    </source>
</reference>
<accession>A0A1G1SXY7</accession>
<dbReference type="EMBL" id="MDZA01000416">
    <property type="protein sequence ID" value="OGX83502.1"/>
    <property type="molecule type" value="Genomic_DNA"/>
</dbReference>
<comment type="caution">
    <text evidence="1">The sequence shown here is derived from an EMBL/GenBank/DDBJ whole genome shotgun (WGS) entry which is preliminary data.</text>
</comment>
<dbReference type="OrthoDB" id="3611744at2"/>
<organism evidence="1 2">
    <name type="scientific">Hymenobacter coccineus</name>
    <dbReference type="NCBI Taxonomy" id="1908235"/>
    <lineage>
        <taxon>Bacteria</taxon>
        <taxon>Pseudomonadati</taxon>
        <taxon>Bacteroidota</taxon>
        <taxon>Cytophagia</taxon>
        <taxon>Cytophagales</taxon>
        <taxon>Hymenobacteraceae</taxon>
        <taxon>Hymenobacter</taxon>
    </lineage>
</organism>